<reference evidence="2 3" key="1">
    <citation type="submission" date="2019-03" db="EMBL/GenBank/DDBJ databases">
        <title>Deep-cultivation of Planctomycetes and their phenomic and genomic characterization uncovers novel biology.</title>
        <authorList>
            <person name="Wiegand S."/>
            <person name="Jogler M."/>
            <person name="Boedeker C."/>
            <person name="Pinto D."/>
            <person name="Vollmers J."/>
            <person name="Rivas-Marin E."/>
            <person name="Kohn T."/>
            <person name="Peeters S.H."/>
            <person name="Heuer A."/>
            <person name="Rast P."/>
            <person name="Oberbeckmann S."/>
            <person name="Bunk B."/>
            <person name="Jeske O."/>
            <person name="Meyerdierks A."/>
            <person name="Storesund J.E."/>
            <person name="Kallscheuer N."/>
            <person name="Luecker S."/>
            <person name="Lage O.M."/>
            <person name="Pohl T."/>
            <person name="Merkel B.J."/>
            <person name="Hornburger P."/>
            <person name="Mueller R.-W."/>
            <person name="Bruemmer F."/>
            <person name="Labrenz M."/>
            <person name="Spormann A.M."/>
            <person name="Op den Camp H."/>
            <person name="Overmann J."/>
            <person name="Amann R."/>
            <person name="Jetten M.S.M."/>
            <person name="Mascher T."/>
            <person name="Medema M.H."/>
            <person name="Devos D.P."/>
            <person name="Kaster A.-K."/>
            <person name="Ovreas L."/>
            <person name="Rohde M."/>
            <person name="Galperin M.Y."/>
            <person name="Jogler C."/>
        </authorList>
    </citation>
    <scope>NUCLEOTIDE SEQUENCE [LARGE SCALE GENOMIC DNA]</scope>
    <source>
        <strain evidence="2 3">Enr13</strain>
    </source>
</reference>
<evidence type="ECO:0000256" key="1">
    <source>
        <dbReference type="SAM" id="SignalP"/>
    </source>
</evidence>
<dbReference type="Proteomes" id="UP000319004">
    <property type="component" value="Chromosome"/>
</dbReference>
<feature type="signal peptide" evidence="1">
    <location>
        <begin position="1"/>
        <end position="24"/>
    </location>
</feature>
<dbReference type="RefSeq" id="WP_145391606.1">
    <property type="nucleotide sequence ID" value="NZ_CP037423.1"/>
</dbReference>
<organism evidence="2 3">
    <name type="scientific">Stieleria neptunia</name>
    <dbReference type="NCBI Taxonomy" id="2527979"/>
    <lineage>
        <taxon>Bacteria</taxon>
        <taxon>Pseudomonadati</taxon>
        <taxon>Planctomycetota</taxon>
        <taxon>Planctomycetia</taxon>
        <taxon>Pirellulales</taxon>
        <taxon>Pirellulaceae</taxon>
        <taxon>Stieleria</taxon>
    </lineage>
</organism>
<evidence type="ECO:0000313" key="3">
    <source>
        <dbReference type="Proteomes" id="UP000319004"/>
    </source>
</evidence>
<protein>
    <submittedName>
        <fullName evidence="2">Uncharacterized protein</fullName>
    </submittedName>
</protein>
<dbReference type="AlphaFoldDB" id="A0A518I313"/>
<name>A0A518I313_9BACT</name>
<keyword evidence="3" id="KW-1185">Reference proteome</keyword>
<dbReference type="KEGG" id="snep:Enr13x_73870"/>
<evidence type="ECO:0000313" key="2">
    <source>
        <dbReference type="EMBL" id="QDV47478.1"/>
    </source>
</evidence>
<proteinExistence type="predicted"/>
<gene>
    <name evidence="2" type="ORF">Enr13x_73870</name>
</gene>
<keyword evidence="1" id="KW-0732">Signal</keyword>
<dbReference type="EMBL" id="CP037423">
    <property type="protein sequence ID" value="QDV47478.1"/>
    <property type="molecule type" value="Genomic_DNA"/>
</dbReference>
<accession>A0A518I313</accession>
<sequence precursor="true">MIAKLRALVCVVLAGLAIPQVVSADSDAADQETGNEQHLEYLVKRQQAYTLERVSDERIAVLQTSPLFRWDNPISGARGGVFLWTIDERPVAMTKCHVNDRKQHYVESSVFLSDSLLLKYQDQTIWRPKESALKHVSVERDSSPVQSSVGRLVQMRQLAADFAIEDTWGEGDGEPYQLRLIPRPLYRYASKEAGLLDGAVFAFVQGTNPEAVVIVEAIRRNNQVQWHCGISRLTGYALTVERNGNVVYKVPKLNHPDHQNSYRHYWEKPIPYPFQSEKTSGE</sequence>
<feature type="chain" id="PRO_5021997833" evidence="1">
    <location>
        <begin position="25"/>
        <end position="282"/>
    </location>
</feature>